<dbReference type="EMBL" id="AWSV01000096">
    <property type="protein sequence ID" value="ERI85292.1"/>
    <property type="molecule type" value="Genomic_DNA"/>
</dbReference>
<feature type="signal peptide" evidence="3">
    <location>
        <begin position="1"/>
        <end position="25"/>
    </location>
</feature>
<dbReference type="Pfam" id="PF00639">
    <property type="entry name" value="Rotamase"/>
    <property type="match status" value="2"/>
</dbReference>
<evidence type="ECO:0000256" key="3">
    <source>
        <dbReference type="SAM" id="SignalP"/>
    </source>
</evidence>
<evidence type="ECO:0000313" key="5">
    <source>
        <dbReference type="EMBL" id="ERI85292.1"/>
    </source>
</evidence>
<evidence type="ECO:0000313" key="6">
    <source>
        <dbReference type="Proteomes" id="UP000016496"/>
    </source>
</evidence>
<comment type="caution">
    <text evidence="5">The sequence shown here is derived from an EMBL/GenBank/DDBJ whole genome shotgun (WGS) entry which is preliminary data.</text>
</comment>
<dbReference type="InterPro" id="IPR050280">
    <property type="entry name" value="OMP_Chaperone_SurA"/>
</dbReference>
<evidence type="ECO:0000259" key="4">
    <source>
        <dbReference type="PROSITE" id="PS50198"/>
    </source>
</evidence>
<evidence type="ECO:0000256" key="2">
    <source>
        <dbReference type="PROSITE-ProRule" id="PRU00278"/>
    </source>
</evidence>
<keyword evidence="2" id="KW-0697">Rotamase</keyword>
<feature type="domain" description="PpiC" evidence="4">
    <location>
        <begin position="175"/>
        <end position="277"/>
    </location>
</feature>
<dbReference type="AlphaFoldDB" id="U2DUI4"/>
<dbReference type="Gene3D" id="3.10.50.40">
    <property type="match status" value="2"/>
</dbReference>
<dbReference type="InterPro" id="IPR000297">
    <property type="entry name" value="PPIase_PpiC"/>
</dbReference>
<accession>U2DUI4</accession>
<dbReference type="OrthoDB" id="14196at2"/>
<dbReference type="GO" id="GO:0003755">
    <property type="term" value="F:peptidyl-prolyl cis-trans isomerase activity"/>
    <property type="evidence" value="ECO:0007669"/>
    <property type="project" value="UniProtKB-KW"/>
</dbReference>
<dbReference type="Proteomes" id="UP000016496">
    <property type="component" value="Unassembled WGS sequence"/>
</dbReference>
<keyword evidence="1 3" id="KW-0732">Signal</keyword>
<name>U2DUI4_9BACE</name>
<reference evidence="5 6" key="1">
    <citation type="submission" date="2013-08" db="EMBL/GenBank/DDBJ databases">
        <authorList>
            <person name="Weinstock G."/>
            <person name="Sodergren E."/>
            <person name="Wylie T."/>
            <person name="Fulton L."/>
            <person name="Fulton R."/>
            <person name="Fronick C."/>
            <person name="O'Laughlin M."/>
            <person name="Godfrey J."/>
            <person name="Miner T."/>
            <person name="Herter B."/>
            <person name="Appelbaum E."/>
            <person name="Cordes M."/>
            <person name="Lek S."/>
            <person name="Wollam A."/>
            <person name="Pepin K.H."/>
            <person name="Palsikar V.B."/>
            <person name="Mitreva M."/>
            <person name="Wilson R.K."/>
        </authorList>
    </citation>
    <scope>NUCLEOTIDE SEQUENCE [LARGE SCALE GENOMIC DNA]</scope>
    <source>
        <strain evidence="5 6">F0041</strain>
    </source>
</reference>
<dbReference type="PANTHER" id="PTHR47637">
    <property type="entry name" value="CHAPERONE SURA"/>
    <property type="match status" value="1"/>
</dbReference>
<keyword evidence="2" id="KW-0413">Isomerase</keyword>
<dbReference type="SUPFAM" id="SSF54534">
    <property type="entry name" value="FKBP-like"/>
    <property type="match status" value="2"/>
</dbReference>
<dbReference type="InterPro" id="IPR046357">
    <property type="entry name" value="PPIase_dom_sf"/>
</dbReference>
<protein>
    <submittedName>
        <fullName evidence="5">PPIC-type PPIASE domain protein</fullName>
    </submittedName>
</protein>
<sequence length="460" mass="53022">MKKFLNFRFVVAFVFASVAGSTAYAQDNVIDEVVWVVGDEAILKSDVEEVRLDALYKGRRFNGDPYCIIPEEIAVQKLFLHQAKLDSIEVSEGDVIRQVDQMTNWYIQEIGSREKVEEYFNKTSTQIREMLRENARDGLTVQRMQQKLVGDVKVTPAEVRRFFKDLPQDSIPYIPTQVEVQIITLQPKIPVSEIEEVKRRLRDYTDRVMKGEIDFSTLARLYSEDKGSALKGGETGFMGRGMMDPAYANVAFSLQDPQKVSKIVESEFGYHIIQLIEKRGDRVNTRHILLRPKVSEKELTETCARLDSIADDIRNSKFTFDEAAAVISHDKDTRNNHGIMVNTNMNTGVTTSRFEMQDLPQDIAKVVDRMNVGEVSKAFPMINEKDGKEVCAIVKLKEKINGHKATIAEDYQELKAIVMEKRREEILHKWILNKQKSTYVRINENWQKCDFKYPGWMKRD</sequence>
<gene>
    <name evidence="5" type="ORF">HMPREF1981_01849</name>
</gene>
<dbReference type="InterPro" id="IPR027304">
    <property type="entry name" value="Trigger_fact/SurA_dom_sf"/>
</dbReference>
<dbReference type="SUPFAM" id="SSF109998">
    <property type="entry name" value="Triger factor/SurA peptide-binding domain-like"/>
    <property type="match status" value="1"/>
</dbReference>
<dbReference type="RefSeq" id="WP_021645303.1">
    <property type="nucleotide sequence ID" value="NZ_KE993102.1"/>
</dbReference>
<dbReference type="HOGENOM" id="CLU_034646_13_0_10"/>
<dbReference type="PATRIC" id="fig|1321819.3.peg.1708"/>
<proteinExistence type="predicted"/>
<organism evidence="5 6">
    <name type="scientific">Bacteroides pyogenes F0041</name>
    <dbReference type="NCBI Taxonomy" id="1321819"/>
    <lineage>
        <taxon>Bacteria</taxon>
        <taxon>Pseudomonadati</taxon>
        <taxon>Bacteroidota</taxon>
        <taxon>Bacteroidia</taxon>
        <taxon>Bacteroidales</taxon>
        <taxon>Bacteroidaceae</taxon>
        <taxon>Bacteroides</taxon>
    </lineage>
</organism>
<dbReference type="PANTHER" id="PTHR47637:SF1">
    <property type="entry name" value="CHAPERONE SURA"/>
    <property type="match status" value="1"/>
</dbReference>
<evidence type="ECO:0000256" key="1">
    <source>
        <dbReference type="ARBA" id="ARBA00022729"/>
    </source>
</evidence>
<feature type="chain" id="PRO_5007930289" evidence="3">
    <location>
        <begin position="26"/>
        <end position="460"/>
    </location>
</feature>
<feature type="domain" description="PpiC" evidence="4">
    <location>
        <begin position="280"/>
        <end position="381"/>
    </location>
</feature>
<dbReference type="PROSITE" id="PS50198">
    <property type="entry name" value="PPIC_PPIASE_2"/>
    <property type="match status" value="2"/>
</dbReference>